<gene>
    <name evidence="2" type="ORF">RM533_05240</name>
</gene>
<evidence type="ECO:0000313" key="3">
    <source>
        <dbReference type="Proteomes" id="UP001259803"/>
    </source>
</evidence>
<reference evidence="2 3" key="1">
    <citation type="submission" date="2023-09" db="EMBL/GenBank/DDBJ databases">
        <authorList>
            <person name="Rey-Velasco X."/>
        </authorList>
    </citation>
    <scope>NUCLEOTIDE SEQUENCE [LARGE SCALE GENOMIC DNA]</scope>
    <source>
        <strain evidence="2 3">F390</strain>
    </source>
</reference>
<dbReference type="InterPro" id="IPR002634">
    <property type="entry name" value="BolA"/>
</dbReference>
<dbReference type="PANTHER" id="PTHR46230:SF7">
    <property type="entry name" value="BOLA-LIKE PROTEIN 1"/>
    <property type="match status" value="1"/>
</dbReference>
<dbReference type="EMBL" id="JAVRHS010000002">
    <property type="protein sequence ID" value="MDT0575583.1"/>
    <property type="molecule type" value="Genomic_DNA"/>
</dbReference>
<evidence type="ECO:0000313" key="2">
    <source>
        <dbReference type="EMBL" id="MDT0575583.1"/>
    </source>
</evidence>
<comment type="similarity">
    <text evidence="1">Belongs to the BolA/IbaG family.</text>
</comment>
<dbReference type="PIRSF" id="PIRSF003113">
    <property type="entry name" value="BolA"/>
    <property type="match status" value="1"/>
</dbReference>
<accession>A0ABU2ZHP9</accession>
<dbReference type="SUPFAM" id="SSF82657">
    <property type="entry name" value="BolA-like"/>
    <property type="match status" value="1"/>
</dbReference>
<organism evidence="2 3">
    <name type="scientific">Croceicoccus esteveae</name>
    <dbReference type="NCBI Taxonomy" id="3075597"/>
    <lineage>
        <taxon>Bacteria</taxon>
        <taxon>Pseudomonadati</taxon>
        <taxon>Pseudomonadota</taxon>
        <taxon>Alphaproteobacteria</taxon>
        <taxon>Sphingomonadales</taxon>
        <taxon>Erythrobacteraceae</taxon>
        <taxon>Croceicoccus</taxon>
    </lineage>
</organism>
<dbReference type="Proteomes" id="UP001259803">
    <property type="component" value="Unassembled WGS sequence"/>
</dbReference>
<protein>
    <submittedName>
        <fullName evidence="2">BolA family protein</fullName>
    </submittedName>
</protein>
<dbReference type="Pfam" id="PF01722">
    <property type="entry name" value="BolA"/>
    <property type="match status" value="1"/>
</dbReference>
<dbReference type="InterPro" id="IPR036065">
    <property type="entry name" value="BolA-like_sf"/>
</dbReference>
<name>A0ABU2ZHP9_9SPHN</name>
<dbReference type="RefSeq" id="WP_311340134.1">
    <property type="nucleotide sequence ID" value="NZ_JAVRHS010000002.1"/>
</dbReference>
<sequence length="109" mass="11493">MTLRFLRKSPGMNAYEQAPGTIAAEIENRLVAALSPARLVVTNDSAAHSGHTGDDGTGESHFSILIEAESLAGLSRLDRQRAVNRALGDLPGERVHAMAIRAGAPGEFS</sequence>
<evidence type="ECO:0000256" key="1">
    <source>
        <dbReference type="RuleBase" id="RU003860"/>
    </source>
</evidence>
<comment type="caution">
    <text evidence="2">The sequence shown here is derived from an EMBL/GenBank/DDBJ whole genome shotgun (WGS) entry which is preliminary data.</text>
</comment>
<keyword evidence="3" id="KW-1185">Reference proteome</keyword>
<proteinExistence type="inferred from homology"/>
<dbReference type="Gene3D" id="3.30.300.90">
    <property type="entry name" value="BolA-like"/>
    <property type="match status" value="1"/>
</dbReference>
<dbReference type="PANTHER" id="PTHR46230">
    <property type="match status" value="1"/>
</dbReference>